<dbReference type="EC" id="2.8.2.-" evidence="6"/>
<reference evidence="8" key="1">
    <citation type="submission" date="2025-08" db="UniProtKB">
        <authorList>
            <consortium name="Ensembl"/>
        </authorList>
    </citation>
    <scope>IDENTIFICATION</scope>
</reference>
<dbReference type="Pfam" id="PF00685">
    <property type="entry name" value="Sulfotransfer_1"/>
    <property type="match status" value="1"/>
</dbReference>
<reference evidence="8" key="2">
    <citation type="submission" date="2025-09" db="UniProtKB">
        <authorList>
            <consortium name="Ensembl"/>
        </authorList>
    </citation>
    <scope>IDENTIFICATION</scope>
</reference>
<dbReference type="AlphaFoldDB" id="A0A8C9XPR8"/>
<dbReference type="PANTHER" id="PTHR11783">
    <property type="entry name" value="SULFOTRANSFERASE SULT"/>
    <property type="match status" value="1"/>
</dbReference>
<dbReference type="GO" id="GO:0008146">
    <property type="term" value="F:sulfotransferase activity"/>
    <property type="evidence" value="ECO:0007669"/>
    <property type="project" value="InterPro"/>
</dbReference>
<feature type="domain" description="Sulfotransferase" evidence="7">
    <location>
        <begin position="40"/>
        <end position="274"/>
    </location>
</feature>
<accession>A0A8C9XPR8</accession>
<evidence type="ECO:0000313" key="8">
    <source>
        <dbReference type="Ensembl" id="ENSSLUP00000013063.1"/>
    </source>
</evidence>
<dbReference type="GO" id="GO:0005737">
    <property type="term" value="C:cytoplasm"/>
    <property type="evidence" value="ECO:0007669"/>
    <property type="project" value="UniProtKB-SubCell"/>
</dbReference>
<evidence type="ECO:0000259" key="7">
    <source>
        <dbReference type="Pfam" id="PF00685"/>
    </source>
</evidence>
<evidence type="ECO:0000256" key="2">
    <source>
        <dbReference type="ARBA" id="ARBA00005771"/>
    </source>
</evidence>
<dbReference type="Ensembl" id="ENSSLUT00000013502.1">
    <property type="protein sequence ID" value="ENSSLUP00000013063.1"/>
    <property type="gene ID" value="ENSSLUG00000005912.1"/>
</dbReference>
<protein>
    <recommendedName>
        <fullName evidence="6">Sulfotransferase</fullName>
        <ecNumber evidence="6">2.8.2.-</ecNumber>
    </recommendedName>
</protein>
<evidence type="ECO:0000256" key="3">
    <source>
        <dbReference type="ARBA" id="ARBA00022490"/>
    </source>
</evidence>
<evidence type="ECO:0000256" key="5">
    <source>
        <dbReference type="ARBA" id="ARBA00022939"/>
    </source>
</evidence>
<evidence type="ECO:0000313" key="9">
    <source>
        <dbReference type="Proteomes" id="UP000694568"/>
    </source>
</evidence>
<dbReference type="Gene3D" id="3.40.50.300">
    <property type="entry name" value="P-loop containing nucleotide triphosphate hydrolases"/>
    <property type="match status" value="1"/>
</dbReference>
<name>A0A8C9XPR8_SANLU</name>
<keyword evidence="5" id="KW-0128">Catecholamine metabolism</keyword>
<dbReference type="FunFam" id="3.40.50.300:FF:000433">
    <property type="entry name" value="Estrogen sulfotransferase"/>
    <property type="match status" value="1"/>
</dbReference>
<evidence type="ECO:0000256" key="4">
    <source>
        <dbReference type="ARBA" id="ARBA00022679"/>
    </source>
</evidence>
<dbReference type="GeneTree" id="ENSGT00940000163342"/>
<dbReference type="GO" id="GO:0006805">
    <property type="term" value="P:xenobiotic metabolic process"/>
    <property type="evidence" value="ECO:0007669"/>
    <property type="project" value="UniProtKB-ARBA"/>
</dbReference>
<dbReference type="InterPro" id="IPR000863">
    <property type="entry name" value="Sulfotransferase_dom"/>
</dbReference>
<keyword evidence="9" id="KW-1185">Reference proteome</keyword>
<evidence type="ECO:0000256" key="1">
    <source>
        <dbReference type="ARBA" id="ARBA00004496"/>
    </source>
</evidence>
<dbReference type="SUPFAM" id="SSF52540">
    <property type="entry name" value="P-loop containing nucleoside triphosphate hydrolases"/>
    <property type="match status" value="1"/>
</dbReference>
<dbReference type="InterPro" id="IPR027417">
    <property type="entry name" value="P-loop_NTPase"/>
</dbReference>
<dbReference type="Proteomes" id="UP000694568">
    <property type="component" value="Unplaced"/>
</dbReference>
<sequence length="282" mass="33216">MSICFVCHESFSFFLLLFKKISRAELFDFHGNVQNFQARPDDILIATYPKAGTTWVSYILDLLYFGQTERQTSTPIFDRVAFLESTISPMGPGLTDDQTYIHTYILPRCYIPIIYVARNAKDNMVSYFHFDRMTRTQPEPGEWSSYIHRFMEGKMVFGSWYDHVNGWWKKKQTHSKLHYMFYEDLSEDTGREIDNLCSFLGLSRSDEEKKRVASGVQFDNMKKDDTTNYSTHCAMDFKISPFMRKGKVGDWKNHFTVAQSQQCDEDYEKKMKNSTLQFRTEI</sequence>
<organism evidence="8 9">
    <name type="scientific">Sander lucioperca</name>
    <name type="common">Pike-perch</name>
    <name type="synonym">Perca lucioperca</name>
    <dbReference type="NCBI Taxonomy" id="283035"/>
    <lineage>
        <taxon>Eukaryota</taxon>
        <taxon>Metazoa</taxon>
        <taxon>Chordata</taxon>
        <taxon>Craniata</taxon>
        <taxon>Vertebrata</taxon>
        <taxon>Euteleostomi</taxon>
        <taxon>Actinopterygii</taxon>
        <taxon>Neopterygii</taxon>
        <taxon>Teleostei</taxon>
        <taxon>Neoteleostei</taxon>
        <taxon>Acanthomorphata</taxon>
        <taxon>Eupercaria</taxon>
        <taxon>Perciformes</taxon>
        <taxon>Percoidei</taxon>
        <taxon>Percidae</taxon>
        <taxon>Luciopercinae</taxon>
        <taxon>Sander</taxon>
    </lineage>
</organism>
<dbReference type="GO" id="GO:0006584">
    <property type="term" value="P:catecholamine metabolic process"/>
    <property type="evidence" value="ECO:0007669"/>
    <property type="project" value="UniProtKB-KW"/>
</dbReference>
<keyword evidence="3" id="KW-0963">Cytoplasm</keyword>
<evidence type="ECO:0000256" key="6">
    <source>
        <dbReference type="RuleBase" id="RU361155"/>
    </source>
</evidence>
<proteinExistence type="inferred from homology"/>
<comment type="subcellular location">
    <subcellularLocation>
        <location evidence="1">Cytoplasm</location>
    </subcellularLocation>
</comment>
<keyword evidence="4 6" id="KW-0808">Transferase</keyword>
<comment type="similarity">
    <text evidence="2 6">Belongs to the sulfotransferase 1 family.</text>
</comment>